<dbReference type="EMBL" id="CP009286">
    <property type="protein sequence ID" value="AIQ65371.1"/>
    <property type="molecule type" value="Genomic_DNA"/>
</dbReference>
<evidence type="ECO:0000313" key="1">
    <source>
        <dbReference type="EMBL" id="AIQ65371.1"/>
    </source>
</evidence>
<dbReference type="Proteomes" id="UP000029507">
    <property type="component" value="Chromosome"/>
</dbReference>
<dbReference type="InterPro" id="IPR056298">
    <property type="entry name" value="AlkZ-rel"/>
</dbReference>
<dbReference type="KEGG" id="pste:PSTEL_21850"/>
<dbReference type="RefSeq" id="WP_038698371.1">
    <property type="nucleotide sequence ID" value="NZ_CP009286.1"/>
</dbReference>
<evidence type="ECO:0000313" key="2">
    <source>
        <dbReference type="Proteomes" id="UP000029507"/>
    </source>
</evidence>
<sequence length="234" mass="27449">MTRVTYHDFVERVTELGFLFPPDKTLKGFPTINDFVPESQWWTNDPELDPWLWKDRVAEEKKLAYGTFFNGKKGFIAQPFYSIFIDAFRPQSSMEERWQSGKLGAYERKFWNLLTSENRPIGTHEYRKMLDNEDKSAKSALDTAVVQLQMTFDVTIAGNVDMLDKNGNPYNKAVAFDTVENWVPKEWLSMNPRMNHQEALEKLYTRTERIGQSVDMKQIKKMFAKSLKAYQRFG</sequence>
<reference evidence="1 2" key="1">
    <citation type="submission" date="2014-08" db="EMBL/GenBank/DDBJ databases">
        <title>Comparative genomics of the Paenibacillus odorifer group.</title>
        <authorList>
            <person name="den Bakker H.C."/>
            <person name="Tsai Y.-C."/>
            <person name="Martin N."/>
            <person name="Korlach J."/>
            <person name="Wiedmann M."/>
        </authorList>
    </citation>
    <scope>NUCLEOTIDE SEQUENCE [LARGE SCALE GENOMIC DNA]</scope>
    <source>
        <strain evidence="1 2">DSM 14472</strain>
    </source>
</reference>
<dbReference type="HOGENOM" id="CLU_071251_0_0_9"/>
<dbReference type="Pfam" id="PF24741">
    <property type="entry name" value="AlkZ-rel"/>
    <property type="match status" value="1"/>
</dbReference>
<proteinExistence type="predicted"/>
<name>A0A089LV14_9BACL</name>
<protein>
    <submittedName>
        <fullName evidence="1">Uncharacterized protein</fullName>
    </submittedName>
</protein>
<dbReference type="OrthoDB" id="1067148at2"/>
<gene>
    <name evidence="1" type="ORF">PSTEL_21850</name>
</gene>
<keyword evidence="2" id="KW-1185">Reference proteome</keyword>
<dbReference type="AlphaFoldDB" id="A0A089LV14"/>
<dbReference type="STRING" id="169760.PSTEL_21850"/>
<organism evidence="1 2">
    <name type="scientific">Paenibacillus stellifer</name>
    <dbReference type="NCBI Taxonomy" id="169760"/>
    <lineage>
        <taxon>Bacteria</taxon>
        <taxon>Bacillati</taxon>
        <taxon>Bacillota</taxon>
        <taxon>Bacilli</taxon>
        <taxon>Bacillales</taxon>
        <taxon>Paenibacillaceae</taxon>
        <taxon>Paenibacillus</taxon>
    </lineage>
</organism>
<accession>A0A089LV14</accession>